<dbReference type="AlphaFoldDB" id="A0AAW4EJA5"/>
<evidence type="ECO:0000313" key="1">
    <source>
        <dbReference type="EMBL" id="MBJ9870073.1"/>
    </source>
</evidence>
<protein>
    <submittedName>
        <fullName evidence="1">Uncharacterized protein</fullName>
    </submittedName>
</protein>
<proteinExistence type="predicted"/>
<accession>A0AAW4EJA5</accession>
<dbReference type="RefSeq" id="WP_200103613.1">
    <property type="nucleotide sequence ID" value="NZ_JADVNV010000009.1"/>
</dbReference>
<comment type="caution">
    <text evidence="1">The sequence shown here is derived from an EMBL/GenBank/DDBJ whole genome shotgun (WGS) entry which is preliminary data.</text>
</comment>
<evidence type="ECO:0000313" key="2">
    <source>
        <dbReference type="Proteomes" id="UP000807555"/>
    </source>
</evidence>
<gene>
    <name evidence="1" type="ORF">I5687_19150</name>
</gene>
<reference evidence="1" key="1">
    <citation type="submission" date="2020-11" db="EMBL/GenBank/DDBJ databases">
        <title>Enhanced detection system for hospital associated transmission using whole genome sequencing surveillance.</title>
        <authorList>
            <person name="Harrison L.H."/>
            <person name="Van Tyne D."/>
            <person name="Marsh J.W."/>
            <person name="Griffith M.P."/>
            <person name="Snyder D.J."/>
            <person name="Cooper V.S."/>
            <person name="Mustapha M."/>
        </authorList>
    </citation>
    <scope>NUCLEOTIDE SEQUENCE</scope>
    <source>
        <strain evidence="1">CB00014</strain>
    </source>
</reference>
<sequence length="307" mass="34166">MSLETSLELNNQLLTQHNALLERLITALASGVALRPDTVSQVQEYRETVPETKAENTVIRKVTLDDLEFSDIIALAAFYPTPQELSEAMVKRVVDYRDAEGDKRVVQIDALDSALQGVKRAGHLNKPALLDLSRNILRFWDDLPTIAARREFAERLLDAPADGRHEVKPKKADSKDEERTGPFYCKNVDGSAASELHTLRKLNELLKKGHIEITKVEYLQLQEDFARKNAAKGGTETKTKTESDEALTNRYKNQRKHAEGLILQLAKGGYRAEAVAILEKQGAKKLGEVADENLADVIAQAEKALEG</sequence>
<name>A0AAW4EJA5_CITKO</name>
<organism evidence="1 2">
    <name type="scientific">Citrobacter koseri</name>
    <name type="common">Citrobacter diversus</name>
    <dbReference type="NCBI Taxonomy" id="545"/>
    <lineage>
        <taxon>Bacteria</taxon>
        <taxon>Pseudomonadati</taxon>
        <taxon>Pseudomonadota</taxon>
        <taxon>Gammaproteobacteria</taxon>
        <taxon>Enterobacterales</taxon>
        <taxon>Enterobacteriaceae</taxon>
        <taxon>Citrobacter</taxon>
    </lineage>
</organism>
<dbReference type="Proteomes" id="UP000807555">
    <property type="component" value="Unassembled WGS sequence"/>
</dbReference>
<dbReference type="EMBL" id="JADVNV010000009">
    <property type="protein sequence ID" value="MBJ9870073.1"/>
    <property type="molecule type" value="Genomic_DNA"/>
</dbReference>